<evidence type="ECO:0000313" key="8">
    <source>
        <dbReference type="Proteomes" id="UP000769617"/>
    </source>
</evidence>
<dbReference type="PANTHER" id="PTHR37316:SF3">
    <property type="entry name" value="TEICHOIC ACID GLYCEROL-PHOSPHATE TRANSFERASE"/>
    <property type="match status" value="1"/>
</dbReference>
<organism evidence="7 8">
    <name type="scientific">Billgrantia antri</name>
    <dbReference type="NCBI Taxonomy" id="2846777"/>
    <lineage>
        <taxon>Bacteria</taxon>
        <taxon>Pseudomonadati</taxon>
        <taxon>Pseudomonadota</taxon>
        <taxon>Gammaproteobacteria</taxon>
        <taxon>Oceanospirillales</taxon>
        <taxon>Halomonadaceae</taxon>
        <taxon>Billgrantia</taxon>
    </lineage>
</organism>
<keyword evidence="6" id="KW-0472">Membrane</keyword>
<evidence type="ECO:0000256" key="4">
    <source>
        <dbReference type="ARBA" id="ARBA00022679"/>
    </source>
</evidence>
<dbReference type="InterPro" id="IPR051612">
    <property type="entry name" value="Teichoic_Acid_Biosynth"/>
</dbReference>
<dbReference type="EMBL" id="JAHYCA010000006">
    <property type="protein sequence ID" value="MBW6392657.1"/>
    <property type="molecule type" value="Genomic_DNA"/>
</dbReference>
<dbReference type="InterPro" id="IPR043148">
    <property type="entry name" value="TagF_C"/>
</dbReference>
<keyword evidence="5" id="KW-0777">Teichoic acid biosynthesis</keyword>
<comment type="subcellular location">
    <subcellularLocation>
        <location evidence="1">Cell membrane</location>
        <topology evidence="1">Peripheral membrane protein</topology>
    </subcellularLocation>
</comment>
<dbReference type="InterPro" id="IPR043149">
    <property type="entry name" value="TagF_N"/>
</dbReference>
<comment type="similarity">
    <text evidence="2">Belongs to the CDP-glycerol glycerophosphotransferase family.</text>
</comment>
<gene>
    <name evidence="7" type="ORF">KPL81_16000</name>
</gene>
<keyword evidence="4" id="KW-0808">Transferase</keyword>
<accession>A0ABS6ZT79</accession>
<dbReference type="Gene3D" id="3.40.50.11820">
    <property type="match status" value="1"/>
</dbReference>
<evidence type="ECO:0000256" key="6">
    <source>
        <dbReference type="ARBA" id="ARBA00023136"/>
    </source>
</evidence>
<proteinExistence type="inferred from homology"/>
<protein>
    <submittedName>
        <fullName evidence="7">CDP-glycerol glycerophosphotransferase family protein</fullName>
    </submittedName>
</protein>
<dbReference type="RefSeq" id="WP_219793036.1">
    <property type="nucleotide sequence ID" value="NZ_JAHYCA010000006.1"/>
</dbReference>
<dbReference type="PROSITE" id="PS51257">
    <property type="entry name" value="PROKAR_LIPOPROTEIN"/>
    <property type="match status" value="1"/>
</dbReference>
<dbReference type="InterPro" id="IPR007554">
    <property type="entry name" value="Glycerophosphate_synth"/>
</dbReference>
<dbReference type="Proteomes" id="UP000769617">
    <property type="component" value="Unassembled WGS sequence"/>
</dbReference>
<evidence type="ECO:0000256" key="3">
    <source>
        <dbReference type="ARBA" id="ARBA00022475"/>
    </source>
</evidence>
<comment type="caution">
    <text evidence="7">The sequence shown here is derived from an EMBL/GenBank/DDBJ whole genome shotgun (WGS) entry which is preliminary data.</text>
</comment>
<evidence type="ECO:0000256" key="5">
    <source>
        <dbReference type="ARBA" id="ARBA00022944"/>
    </source>
</evidence>
<dbReference type="Gene3D" id="3.40.50.12580">
    <property type="match status" value="1"/>
</dbReference>
<name>A0ABS6ZT79_9GAMM</name>
<keyword evidence="3" id="KW-1003">Cell membrane</keyword>
<dbReference type="PANTHER" id="PTHR37316">
    <property type="entry name" value="TEICHOIC ACID GLYCEROL-PHOSPHATE PRIMASE"/>
    <property type="match status" value="1"/>
</dbReference>
<evidence type="ECO:0000256" key="2">
    <source>
        <dbReference type="ARBA" id="ARBA00010488"/>
    </source>
</evidence>
<dbReference type="Pfam" id="PF04464">
    <property type="entry name" value="Glyphos_transf"/>
    <property type="match status" value="1"/>
</dbReference>
<reference evidence="7 8" key="1">
    <citation type="submission" date="2021-07" db="EMBL/GenBank/DDBJ databases">
        <authorList>
            <person name="So Y."/>
        </authorList>
    </citation>
    <scope>NUCLEOTIDE SEQUENCE [LARGE SCALE GENOMIC DNA]</scope>
    <source>
        <strain evidence="7 8">Y3S6</strain>
    </source>
</reference>
<dbReference type="SUPFAM" id="SSF53756">
    <property type="entry name" value="UDP-Glycosyltransferase/glycogen phosphorylase"/>
    <property type="match status" value="1"/>
</dbReference>
<keyword evidence="8" id="KW-1185">Reference proteome</keyword>
<evidence type="ECO:0000313" key="7">
    <source>
        <dbReference type="EMBL" id="MBW6392657.1"/>
    </source>
</evidence>
<sequence length="405" mass="45178">MLNYLTRLAWQLAWLPLCALGACFPRNDRLWVFGAWHGQQYADNARALYRHVHAHEPDLRAVWLTHSRDVLRRVQEEGGEAAMAYSLRGILVSLRARLFLVTHSAEDVNAHASLGGTLINLTHGTPLKRFGRDAHARSQRIGGATRLFDRYLRRLLPGKRGPDQVLVASSVGRERMMSAYGLPCERVVALGYPRWDAFRTDAEGLLRGAGIETRNFAGVLLYAPTLRMQGKGGLDVAQGKRLEALLPWLERERLLLLVRGHASLKMSGIAALERRSAHVREVPVSRFADVNALLPAVDLLLTDYSSLMFDYACLRRPIVLMAPDLASYLNEDVGVYGDYFADAPGPVIEGWQQLPAAWRAVQAGEHDAALARFVARHAALHDGRVCERITTHLRACSQQPMPRHA</sequence>
<evidence type="ECO:0000256" key="1">
    <source>
        <dbReference type="ARBA" id="ARBA00004202"/>
    </source>
</evidence>